<feature type="transmembrane region" description="Helical" evidence="8">
    <location>
        <begin position="203"/>
        <end position="222"/>
    </location>
</feature>
<feature type="region of interest" description="Disordered" evidence="9">
    <location>
        <begin position="1"/>
        <end position="24"/>
    </location>
</feature>
<name>A0A949WNC0_9PAST</name>
<evidence type="ECO:0000256" key="2">
    <source>
        <dbReference type="ARBA" id="ARBA00008255"/>
    </source>
</evidence>
<keyword evidence="13" id="KW-1185">Reference proteome</keyword>
<evidence type="ECO:0000313" key="12">
    <source>
        <dbReference type="Proteomes" id="UP000732858"/>
    </source>
</evidence>
<dbReference type="GeneID" id="65547961"/>
<evidence type="ECO:0000256" key="9">
    <source>
        <dbReference type="SAM" id="MobiDB-lite"/>
    </source>
</evidence>
<gene>
    <name evidence="10" type="ORF">HT657_04780</name>
    <name evidence="11" type="ORF">HT672_01560</name>
</gene>
<protein>
    <recommendedName>
        <fullName evidence="8">UPF0283 membrane protein HT657_04780</fullName>
    </recommendedName>
</protein>
<dbReference type="HAMAP" id="MF_01085">
    <property type="entry name" value="UPF0283"/>
    <property type="match status" value="1"/>
</dbReference>
<keyword evidence="5 8" id="KW-0812">Transmembrane</keyword>
<feature type="transmembrane region" description="Helical" evidence="8">
    <location>
        <begin position="51"/>
        <end position="72"/>
    </location>
</feature>
<dbReference type="AlphaFoldDB" id="A0A949WNC0"/>
<evidence type="ECO:0000256" key="8">
    <source>
        <dbReference type="HAMAP-Rule" id="MF_01085"/>
    </source>
</evidence>
<dbReference type="Proteomes" id="UP000732858">
    <property type="component" value="Unassembled WGS sequence"/>
</dbReference>
<organism evidence="11 12">
    <name type="scientific">Ursidibacter maritimus</name>
    <dbReference type="NCBI Taxonomy" id="1331689"/>
    <lineage>
        <taxon>Bacteria</taxon>
        <taxon>Pseudomonadati</taxon>
        <taxon>Pseudomonadota</taxon>
        <taxon>Gammaproteobacteria</taxon>
        <taxon>Pasteurellales</taxon>
        <taxon>Pasteurellaceae</taxon>
        <taxon>Ursidibacter</taxon>
    </lineage>
</organism>
<feature type="transmembrane region" description="Helical" evidence="8">
    <location>
        <begin position="84"/>
        <end position="106"/>
    </location>
</feature>
<evidence type="ECO:0000256" key="4">
    <source>
        <dbReference type="ARBA" id="ARBA00022519"/>
    </source>
</evidence>
<accession>A0A949WNC0</accession>
<comment type="similarity">
    <text evidence="2 8">Belongs to the UPF0283 family.</text>
</comment>
<evidence type="ECO:0000256" key="5">
    <source>
        <dbReference type="ARBA" id="ARBA00022692"/>
    </source>
</evidence>
<dbReference type="EMBL" id="JABUMC010000002">
    <property type="protein sequence ID" value="MBV6545997.1"/>
    <property type="molecule type" value="Genomic_DNA"/>
</dbReference>
<dbReference type="PANTHER" id="PTHR39342:SF1">
    <property type="entry name" value="UPF0283 MEMBRANE PROTEIN YCJF"/>
    <property type="match status" value="1"/>
</dbReference>
<dbReference type="Proteomes" id="UP001196379">
    <property type="component" value="Unassembled WGS sequence"/>
</dbReference>
<evidence type="ECO:0000256" key="1">
    <source>
        <dbReference type="ARBA" id="ARBA00004429"/>
    </source>
</evidence>
<evidence type="ECO:0000256" key="7">
    <source>
        <dbReference type="ARBA" id="ARBA00023136"/>
    </source>
</evidence>
<dbReference type="OrthoDB" id="958025at2"/>
<comment type="caution">
    <text evidence="11">The sequence shown here is derived from an EMBL/GenBank/DDBJ whole genome shotgun (WGS) entry which is preliminary data.</text>
</comment>
<dbReference type="InterPro" id="IPR006507">
    <property type="entry name" value="UPF0283"/>
</dbReference>
<keyword evidence="6 8" id="KW-1133">Transmembrane helix</keyword>
<dbReference type="InterPro" id="IPR021147">
    <property type="entry name" value="DUF697"/>
</dbReference>
<evidence type="ECO:0000256" key="3">
    <source>
        <dbReference type="ARBA" id="ARBA00022475"/>
    </source>
</evidence>
<reference evidence="11 13" key="1">
    <citation type="journal article" date="2021" name="Mol. Ecol.">
        <title>Polar bear-adapted Ursidibacter maritimus are remarkably conserved after generations in captivity.</title>
        <authorList>
            <person name="Espinosa-Gongora C."/>
            <person name="Hansen M.J."/>
            <person name="Bertelsen M.F."/>
            <person name="Bojesen A.M."/>
        </authorList>
    </citation>
    <scope>NUCLEOTIDE SEQUENCE</scope>
    <source>
        <strain evidence="11">Pb43105x</strain>
        <strain evidence="10 13">Pb43106</strain>
    </source>
</reference>
<evidence type="ECO:0000313" key="13">
    <source>
        <dbReference type="Proteomes" id="UP001196379"/>
    </source>
</evidence>
<sequence>MEKRIFNEEEPKVAQHQPKQEFSHTDDIQLDITEEIEPKLAFEETVKPSRFWIRLFLGALVLLGVAVIAQSVQLVIDSWKQNQWIYLVFAIAFFAISLAGIGAIMSEWRKLLWLRKHHYQQQVSQQLLDDHSATSGEKATEFCKSTLGNLSQTPMIQQAQQRWQSQLDDAYNSKEVFYLFSQTVLSPIDNQVKKLISKSATENALIVAISPLAIADVLMVAWRNIALVNKITKAYGMELGYISRLKLFKMVLTNMVFAGATEIVTDVGSEFFSQNLTAKLSMRVAQGIGVGLLTARLGIKAMEFCRPIVFQKGERPTLSVVRQELLGVLKTTLFSKSGQKEREVNL</sequence>
<evidence type="ECO:0000256" key="6">
    <source>
        <dbReference type="ARBA" id="ARBA00022989"/>
    </source>
</evidence>
<keyword evidence="4" id="KW-0997">Cell inner membrane</keyword>
<proteinExistence type="inferred from homology"/>
<keyword evidence="3 8" id="KW-1003">Cell membrane</keyword>
<dbReference type="PANTHER" id="PTHR39342">
    <property type="entry name" value="UPF0283 MEMBRANE PROTEIN YCJF"/>
    <property type="match status" value="1"/>
</dbReference>
<dbReference type="GO" id="GO:0005886">
    <property type="term" value="C:plasma membrane"/>
    <property type="evidence" value="ECO:0007669"/>
    <property type="project" value="UniProtKB-SubCell"/>
</dbReference>
<dbReference type="Pfam" id="PF05128">
    <property type="entry name" value="DUF697"/>
    <property type="match status" value="1"/>
</dbReference>
<dbReference type="RefSeq" id="WP_157402206.1">
    <property type="nucleotide sequence ID" value="NZ_JABULY010000002.1"/>
</dbReference>
<keyword evidence="7 8" id="KW-0472">Membrane</keyword>
<dbReference type="EMBL" id="JABULY010000002">
    <property type="protein sequence ID" value="MBV6531455.1"/>
    <property type="molecule type" value="Genomic_DNA"/>
</dbReference>
<evidence type="ECO:0000313" key="11">
    <source>
        <dbReference type="EMBL" id="MBV6545997.1"/>
    </source>
</evidence>
<dbReference type="NCBIfam" id="TIGR01620">
    <property type="entry name" value="hyp_HI0043"/>
    <property type="match status" value="1"/>
</dbReference>
<evidence type="ECO:0000313" key="10">
    <source>
        <dbReference type="EMBL" id="MBV6531455.1"/>
    </source>
</evidence>
<comment type="subcellular location">
    <subcellularLocation>
        <location evidence="1">Cell inner membrane</location>
        <topology evidence="1">Multi-pass membrane protein</topology>
    </subcellularLocation>
    <subcellularLocation>
        <location evidence="8">Cell membrane</location>
        <topology evidence="8">Multi-pass membrane protein</topology>
    </subcellularLocation>
</comment>